<evidence type="ECO:0000256" key="1">
    <source>
        <dbReference type="SAM" id="MobiDB-lite"/>
    </source>
</evidence>
<feature type="region of interest" description="Disordered" evidence="1">
    <location>
        <begin position="52"/>
        <end position="85"/>
    </location>
</feature>
<dbReference type="EMBL" id="ADBJ01000017">
    <property type="protein sequence ID" value="EFA83296.1"/>
    <property type="molecule type" value="Genomic_DNA"/>
</dbReference>
<comment type="caution">
    <text evidence="2">The sequence shown here is derived from an EMBL/GenBank/DDBJ whole genome shotgun (WGS) entry which is preliminary data.</text>
</comment>
<dbReference type="OMA" id="EAFENQY"/>
<evidence type="ECO:0000313" key="3">
    <source>
        <dbReference type="Proteomes" id="UP000001396"/>
    </source>
</evidence>
<dbReference type="RefSeq" id="XP_020435413.1">
    <property type="nucleotide sequence ID" value="XM_020574999.1"/>
</dbReference>
<protein>
    <submittedName>
        <fullName evidence="2">Uncharacterized protein</fullName>
    </submittedName>
</protein>
<evidence type="ECO:0000313" key="2">
    <source>
        <dbReference type="EMBL" id="EFA83296.1"/>
    </source>
</evidence>
<keyword evidence="3" id="KW-1185">Reference proteome</keyword>
<name>D3B5Z8_HETP5</name>
<sequence>MSMLRTVVTRTSVLRPRLATSSNVFMARSKDSIKDREDALETEYVRMKEKEDLKKFKEKMDKEKEENEKKQKKAEKKDSKDKEIDQVEKQIKDLQEKLESLKKKK</sequence>
<accession>D3B5Z8</accession>
<reference evidence="2 3" key="1">
    <citation type="journal article" date="2011" name="Genome Res.">
        <title>Phylogeny-wide analysis of social amoeba genomes highlights ancient origins for complex intercellular communication.</title>
        <authorList>
            <person name="Heidel A.J."/>
            <person name="Lawal H.M."/>
            <person name="Felder M."/>
            <person name="Schilde C."/>
            <person name="Helps N.R."/>
            <person name="Tunggal B."/>
            <person name="Rivero F."/>
            <person name="John U."/>
            <person name="Schleicher M."/>
            <person name="Eichinger L."/>
            <person name="Platzer M."/>
            <person name="Noegel A.A."/>
            <person name="Schaap P."/>
            <person name="Gloeckner G."/>
        </authorList>
    </citation>
    <scope>NUCLEOTIDE SEQUENCE [LARGE SCALE GENOMIC DNA]</scope>
    <source>
        <strain evidence="3">ATCC 26659 / Pp 5 / PN500</strain>
    </source>
</reference>
<dbReference type="Proteomes" id="UP000001396">
    <property type="component" value="Unassembled WGS sequence"/>
</dbReference>
<dbReference type="AlphaFoldDB" id="D3B5Z8"/>
<organism evidence="2 3">
    <name type="scientific">Heterostelium pallidum (strain ATCC 26659 / Pp 5 / PN500)</name>
    <name type="common">Cellular slime mold</name>
    <name type="synonym">Polysphondylium pallidum</name>
    <dbReference type="NCBI Taxonomy" id="670386"/>
    <lineage>
        <taxon>Eukaryota</taxon>
        <taxon>Amoebozoa</taxon>
        <taxon>Evosea</taxon>
        <taxon>Eumycetozoa</taxon>
        <taxon>Dictyostelia</taxon>
        <taxon>Acytosteliales</taxon>
        <taxon>Acytosteliaceae</taxon>
        <taxon>Heterostelium</taxon>
    </lineage>
</organism>
<gene>
    <name evidence="2" type="ORF">PPL_04086</name>
</gene>
<dbReference type="InParanoid" id="D3B5Z8"/>
<dbReference type="GeneID" id="31359573"/>
<proteinExistence type="predicted"/>